<organism evidence="2 3">
    <name type="scientific">Pseudomonas brassicacearum</name>
    <dbReference type="NCBI Taxonomy" id="930166"/>
    <lineage>
        <taxon>Bacteria</taxon>
        <taxon>Pseudomonadati</taxon>
        <taxon>Pseudomonadota</taxon>
        <taxon>Gammaproteobacteria</taxon>
        <taxon>Pseudomonadales</taxon>
        <taxon>Pseudomonadaceae</taxon>
        <taxon>Pseudomonas</taxon>
    </lineage>
</organism>
<name>A0A423GXZ3_9PSED</name>
<gene>
    <name evidence="2" type="ORF">BK658_05635</name>
</gene>
<protein>
    <submittedName>
        <fullName evidence="2">Uncharacterized protein</fullName>
    </submittedName>
</protein>
<evidence type="ECO:0000256" key="1">
    <source>
        <dbReference type="SAM" id="MobiDB-lite"/>
    </source>
</evidence>
<dbReference type="EMBL" id="MOBI01000006">
    <property type="protein sequence ID" value="RON02950.1"/>
    <property type="molecule type" value="Genomic_DNA"/>
</dbReference>
<dbReference type="Proteomes" id="UP000284684">
    <property type="component" value="Unassembled WGS sequence"/>
</dbReference>
<evidence type="ECO:0000313" key="3">
    <source>
        <dbReference type="Proteomes" id="UP000284684"/>
    </source>
</evidence>
<reference evidence="2 3" key="1">
    <citation type="submission" date="2016-10" db="EMBL/GenBank/DDBJ databases">
        <title>Comparative genome analysis of multiple Pseudomonas spp. focuses on biocontrol and plant growth promoting traits.</title>
        <authorList>
            <person name="Tao X.-Y."/>
            <person name="Taylor C.G."/>
        </authorList>
    </citation>
    <scope>NUCLEOTIDE SEQUENCE [LARGE SCALE GENOMIC DNA]</scope>
    <source>
        <strain evidence="2 3">37D10</strain>
    </source>
</reference>
<dbReference type="AlphaFoldDB" id="A0A423GXZ3"/>
<feature type="region of interest" description="Disordered" evidence="1">
    <location>
        <begin position="250"/>
        <end position="273"/>
    </location>
</feature>
<evidence type="ECO:0000313" key="2">
    <source>
        <dbReference type="EMBL" id="RON02950.1"/>
    </source>
</evidence>
<accession>A0A423GXZ3</accession>
<proteinExistence type="predicted"/>
<sequence length="273" mass="30098">MTCMSNKVELAAPGLTQSPGSAINITSAAYLLIEIPPYTGMDEGDLIELFWDNCYVASRVLNRADVGQPLNLRVPESFIRNGSSRIHYRLMQVGQGPALSAVKQVQVKLDCPGGQPHTLCADENQRLEPLGIPEMIRRHGVNPNQIKRGVPLIIEPYLNMAADDEITLRWGDVRMDLPKIKPGEVGHPINVWVPSAVILEAGEDHRLEVTYCILDRAGNNSRWAPVRTLKVGCANTCLKVPFKETRRAAKPCGEGACPRSGAEHPHTPRPRYT</sequence>
<dbReference type="RefSeq" id="WP_123581476.1">
    <property type="nucleotide sequence ID" value="NZ_MOBI01000006.1"/>
</dbReference>
<comment type="caution">
    <text evidence="2">The sequence shown here is derived from an EMBL/GenBank/DDBJ whole genome shotgun (WGS) entry which is preliminary data.</text>
</comment>